<dbReference type="Proteomes" id="UP000317557">
    <property type="component" value="Unassembled WGS sequence"/>
</dbReference>
<proteinExistence type="predicted"/>
<evidence type="ECO:0000313" key="1">
    <source>
        <dbReference type="EMBL" id="SMO54189.1"/>
    </source>
</evidence>
<dbReference type="Gene3D" id="1.50.10.20">
    <property type="match status" value="1"/>
</dbReference>
<gene>
    <name evidence="1" type="ORF">SAMN06265219_104138</name>
</gene>
<evidence type="ECO:0000313" key="2">
    <source>
        <dbReference type="Proteomes" id="UP000317557"/>
    </source>
</evidence>
<dbReference type="SUPFAM" id="SSF81853">
    <property type="entry name" value="Family 10 polysaccharide lyase"/>
    <property type="match status" value="1"/>
</dbReference>
<name>A0A521C469_9BACT</name>
<dbReference type="AlphaFoldDB" id="A0A521C469"/>
<dbReference type="InterPro" id="IPR012669">
    <property type="entry name" value="Pectate_lyase"/>
</dbReference>
<sequence length="372" mass="42856">MTYQYTCLILLTFLVGCSNHADPDKEIPISLDKFADGIHHYELFAEELDYPRLDTSNYRGIADNLVTFQNEDGGWPKNIDWLADVDMDSLKNTLSPRDVQSTFDNDNTHPQIDFLARMYSRTGNEKYRESAEEGLRYILETQNPSGGWRGWDVDAITFNDNVMTGIMEVLLDVKTGKSYYEWVEPELRRELNQAFDEALDVTLRCQIEVNGVKKAWGQQHDHQTLEPVQGRTYEFPAVVSRESVGVVEFLMQINNPDERIVEAVDAAVSWMRRSGLENIRIDTIHISPDTYPGQNLDVDRKVTIDSSASTIWARYYEVEGNTPFFATRSGEKVYSLAEVNPERRGGYAWYGYWPAELIEEKYPAWKKREGLK</sequence>
<keyword evidence="1" id="KW-0456">Lyase</keyword>
<protein>
    <submittedName>
        <fullName evidence="1">Pectate lyase, PelA/Pel-15E family</fullName>
    </submittedName>
</protein>
<reference evidence="1 2" key="1">
    <citation type="submission" date="2017-05" db="EMBL/GenBank/DDBJ databases">
        <authorList>
            <person name="Varghese N."/>
            <person name="Submissions S."/>
        </authorList>
    </citation>
    <scope>NUCLEOTIDE SEQUENCE [LARGE SCALE GENOMIC DNA]</scope>
    <source>
        <strain evidence="1 2">DSM 21985</strain>
    </source>
</reference>
<dbReference type="NCBIfam" id="TIGR02474">
    <property type="entry name" value="pec_lyase"/>
    <property type="match status" value="1"/>
</dbReference>
<accession>A0A521C469</accession>
<organism evidence="1 2">
    <name type="scientific">Gracilimonas mengyeensis</name>
    <dbReference type="NCBI Taxonomy" id="1302730"/>
    <lineage>
        <taxon>Bacteria</taxon>
        <taxon>Pseudomonadati</taxon>
        <taxon>Balneolota</taxon>
        <taxon>Balneolia</taxon>
        <taxon>Balneolales</taxon>
        <taxon>Balneolaceae</taxon>
        <taxon>Gracilimonas</taxon>
    </lineage>
</organism>
<dbReference type="Pfam" id="PF09492">
    <property type="entry name" value="Pec_lyase"/>
    <property type="match status" value="1"/>
</dbReference>
<keyword evidence="2" id="KW-1185">Reference proteome</keyword>
<dbReference type="EMBL" id="FXTP01000004">
    <property type="protein sequence ID" value="SMO54189.1"/>
    <property type="molecule type" value="Genomic_DNA"/>
</dbReference>
<dbReference type="GO" id="GO:0016829">
    <property type="term" value="F:lyase activity"/>
    <property type="evidence" value="ECO:0007669"/>
    <property type="project" value="UniProtKB-KW"/>
</dbReference>